<dbReference type="SUPFAM" id="SSF90123">
    <property type="entry name" value="ABC transporter transmembrane region"/>
    <property type="match status" value="1"/>
</dbReference>
<evidence type="ECO:0000259" key="5">
    <source>
        <dbReference type="PROSITE" id="PS50929"/>
    </source>
</evidence>
<feature type="domain" description="ABC transmembrane type-1" evidence="5">
    <location>
        <begin position="1"/>
        <end position="68"/>
    </location>
</feature>
<comment type="caution">
    <text evidence="6">The sequence shown here is derived from an EMBL/GenBank/DDBJ whole genome shotgun (WGS) entry which is preliminary data.</text>
</comment>
<evidence type="ECO:0000256" key="1">
    <source>
        <dbReference type="ARBA" id="ARBA00004651"/>
    </source>
</evidence>
<dbReference type="RefSeq" id="WP_341543035.1">
    <property type="nucleotide sequence ID" value="NZ_JBAKAP010000209.1"/>
</dbReference>
<comment type="subcellular location">
    <subcellularLocation>
        <location evidence="1">Cell membrane</location>
        <topology evidence="1">Multi-pass membrane protein</topology>
    </subcellularLocation>
</comment>
<dbReference type="PROSITE" id="PS50929">
    <property type="entry name" value="ABC_TM1F"/>
    <property type="match status" value="1"/>
</dbReference>
<dbReference type="InterPro" id="IPR011527">
    <property type="entry name" value="ABC1_TM_dom"/>
</dbReference>
<proteinExistence type="predicted"/>
<protein>
    <submittedName>
        <fullName evidence="6">ABC transporter transmembrane domain-containing protein</fullName>
    </submittedName>
</protein>
<keyword evidence="7" id="KW-1185">Reference proteome</keyword>
<keyword evidence="4" id="KW-0472">Membrane</keyword>
<dbReference type="Pfam" id="PF00664">
    <property type="entry name" value="ABC_membrane"/>
    <property type="match status" value="1"/>
</dbReference>
<organism evidence="6 7">
    <name type="scientific">Cobetia marina</name>
    <name type="common">Deleya marina</name>
    <dbReference type="NCBI Taxonomy" id="28258"/>
    <lineage>
        <taxon>Bacteria</taxon>
        <taxon>Pseudomonadati</taxon>
        <taxon>Pseudomonadota</taxon>
        <taxon>Gammaproteobacteria</taxon>
        <taxon>Oceanospirillales</taxon>
        <taxon>Halomonadaceae</taxon>
        <taxon>Cobetia</taxon>
    </lineage>
</organism>
<evidence type="ECO:0000256" key="4">
    <source>
        <dbReference type="ARBA" id="ARBA00023136"/>
    </source>
</evidence>
<dbReference type="InterPro" id="IPR036640">
    <property type="entry name" value="ABC1_TM_sf"/>
</dbReference>
<accession>A0ABU9GKX7</accession>
<evidence type="ECO:0000313" key="7">
    <source>
        <dbReference type="Proteomes" id="UP001378242"/>
    </source>
</evidence>
<feature type="non-terminal residue" evidence="6">
    <location>
        <position position="68"/>
    </location>
</feature>
<dbReference type="Gene3D" id="1.20.1560.10">
    <property type="entry name" value="ABC transporter type 1, transmembrane domain"/>
    <property type="match status" value="1"/>
</dbReference>
<name>A0ABU9GKX7_COBMA</name>
<keyword evidence="3" id="KW-1133">Transmembrane helix</keyword>
<keyword evidence="2 6" id="KW-0812">Transmembrane</keyword>
<sequence>GVGTFLGSYCLSDVARNVVHTLRTTVFNHMLHLPGRYFDENSPGHLITRVPYHVEQLTGAATQALTIS</sequence>
<reference evidence="6 7" key="1">
    <citation type="submission" date="2024-02" db="EMBL/GenBank/DDBJ databases">
        <title>Bacteria isolated from the canopy kelp, Nereocystis luetkeana.</title>
        <authorList>
            <person name="Pfister C.A."/>
            <person name="Younker I.T."/>
            <person name="Light S.H."/>
        </authorList>
    </citation>
    <scope>NUCLEOTIDE SEQUENCE [LARGE SCALE GENOMIC DNA]</scope>
    <source>
        <strain evidence="6 7">TI.5.07</strain>
    </source>
</reference>
<evidence type="ECO:0000256" key="2">
    <source>
        <dbReference type="ARBA" id="ARBA00022692"/>
    </source>
</evidence>
<dbReference type="EMBL" id="JBAKAP010000209">
    <property type="protein sequence ID" value="MEL0618777.1"/>
    <property type="molecule type" value="Genomic_DNA"/>
</dbReference>
<dbReference type="Proteomes" id="UP001378242">
    <property type="component" value="Unassembled WGS sequence"/>
</dbReference>
<evidence type="ECO:0000313" key="6">
    <source>
        <dbReference type="EMBL" id="MEL0618777.1"/>
    </source>
</evidence>
<gene>
    <name evidence="6" type="ORF">V6243_18355</name>
</gene>
<evidence type="ECO:0000256" key="3">
    <source>
        <dbReference type="ARBA" id="ARBA00022989"/>
    </source>
</evidence>
<feature type="non-terminal residue" evidence="6">
    <location>
        <position position="1"/>
    </location>
</feature>